<keyword evidence="6" id="KW-0902">Two-component regulatory system</keyword>
<dbReference type="PROSITE" id="PS50109">
    <property type="entry name" value="HIS_KIN"/>
    <property type="match status" value="1"/>
</dbReference>
<dbReference type="PANTHER" id="PTHR43711">
    <property type="entry name" value="TWO-COMPONENT HISTIDINE KINASE"/>
    <property type="match status" value="1"/>
</dbReference>
<dbReference type="InterPro" id="IPR050736">
    <property type="entry name" value="Sensor_HK_Regulatory"/>
</dbReference>
<keyword evidence="8" id="KW-0472">Membrane</keyword>
<evidence type="ECO:0000256" key="3">
    <source>
        <dbReference type="ARBA" id="ARBA00022553"/>
    </source>
</evidence>
<name>A0A8J7LCD5_9NOST</name>
<evidence type="ECO:0000313" key="11">
    <source>
        <dbReference type="Proteomes" id="UP000632766"/>
    </source>
</evidence>
<dbReference type="PANTHER" id="PTHR43711:SF1">
    <property type="entry name" value="HISTIDINE KINASE 1"/>
    <property type="match status" value="1"/>
</dbReference>
<reference evidence="10 11" key="1">
    <citation type="journal article" date="2021" name="Int. J. Syst. Evol. Microbiol.">
        <title>Amazonocrinis nigriterrae gen. nov., sp. nov., Atlanticothrix silvestris gen. nov., sp. nov. and Dendronalium phyllosphericum gen. nov., sp. nov., nostocacean cyanobacteria from Brazilian environments.</title>
        <authorList>
            <person name="Alvarenga D.O."/>
            <person name="Andreote A.P.D."/>
            <person name="Branco L.H.Z."/>
            <person name="Delbaje E."/>
            <person name="Cruz R.B."/>
            <person name="Varani A.M."/>
            <person name="Fiore M.F."/>
        </authorList>
    </citation>
    <scope>NUCLEOTIDE SEQUENCE [LARGE SCALE GENOMIC DNA]</scope>
    <source>
        <strain evidence="10 11">CENA67</strain>
    </source>
</reference>
<comment type="catalytic activity">
    <reaction evidence="1">
        <text>ATP + protein L-histidine = ADP + protein N-phospho-L-histidine.</text>
        <dbReference type="EC" id="2.7.13.3"/>
    </reaction>
</comment>
<dbReference type="CDD" id="cd00082">
    <property type="entry name" value="HisKA"/>
    <property type="match status" value="1"/>
</dbReference>
<evidence type="ECO:0000256" key="8">
    <source>
        <dbReference type="SAM" id="Phobius"/>
    </source>
</evidence>
<evidence type="ECO:0000256" key="7">
    <source>
        <dbReference type="ARBA" id="ARBA00055745"/>
    </source>
</evidence>
<dbReference type="InterPro" id="IPR005467">
    <property type="entry name" value="His_kinase_dom"/>
</dbReference>
<feature type="transmembrane region" description="Helical" evidence="8">
    <location>
        <begin position="12"/>
        <end position="32"/>
    </location>
</feature>
<dbReference type="InterPro" id="IPR003594">
    <property type="entry name" value="HATPase_dom"/>
</dbReference>
<dbReference type="SMART" id="SM00388">
    <property type="entry name" value="HisKA"/>
    <property type="match status" value="1"/>
</dbReference>
<keyword evidence="8" id="KW-1133">Transmembrane helix</keyword>
<evidence type="ECO:0000256" key="2">
    <source>
        <dbReference type="ARBA" id="ARBA00012438"/>
    </source>
</evidence>
<dbReference type="Gene3D" id="1.10.287.130">
    <property type="match status" value="1"/>
</dbReference>
<evidence type="ECO:0000259" key="9">
    <source>
        <dbReference type="PROSITE" id="PS50109"/>
    </source>
</evidence>
<protein>
    <recommendedName>
        <fullName evidence="2">histidine kinase</fullName>
        <ecNumber evidence="2">2.7.13.3</ecNumber>
    </recommendedName>
</protein>
<comment type="function">
    <text evidence="7">Photoreceptor which exists in two forms that are reversibly interconvertible by light: the R form that absorbs maximally in the red region of the spectrum and the FR form that absorbs maximally in the far-red region.</text>
</comment>
<dbReference type="InterPro" id="IPR036890">
    <property type="entry name" value="HATPase_C_sf"/>
</dbReference>
<dbReference type="GO" id="GO:0000155">
    <property type="term" value="F:phosphorelay sensor kinase activity"/>
    <property type="evidence" value="ECO:0007669"/>
    <property type="project" value="InterPro"/>
</dbReference>
<dbReference type="EC" id="2.7.13.3" evidence="2"/>
<proteinExistence type="predicted"/>
<evidence type="ECO:0000256" key="4">
    <source>
        <dbReference type="ARBA" id="ARBA00022679"/>
    </source>
</evidence>
<evidence type="ECO:0000256" key="6">
    <source>
        <dbReference type="ARBA" id="ARBA00023012"/>
    </source>
</evidence>
<evidence type="ECO:0000256" key="5">
    <source>
        <dbReference type="ARBA" id="ARBA00022777"/>
    </source>
</evidence>
<dbReference type="Gene3D" id="3.30.565.10">
    <property type="entry name" value="Histidine kinase-like ATPase, C-terminal domain"/>
    <property type="match status" value="1"/>
</dbReference>
<organism evidence="10 11">
    <name type="scientific">Amazonocrinis nigriterrae CENA67</name>
    <dbReference type="NCBI Taxonomy" id="2794033"/>
    <lineage>
        <taxon>Bacteria</taxon>
        <taxon>Bacillati</taxon>
        <taxon>Cyanobacteriota</taxon>
        <taxon>Cyanophyceae</taxon>
        <taxon>Nostocales</taxon>
        <taxon>Nostocaceae</taxon>
        <taxon>Amazonocrinis</taxon>
        <taxon>Amazonocrinis nigriterrae</taxon>
    </lineage>
</organism>
<comment type="caution">
    <text evidence="10">The sequence shown here is derived from an EMBL/GenBank/DDBJ whole genome shotgun (WGS) entry which is preliminary data.</text>
</comment>
<dbReference type="InterPro" id="IPR036097">
    <property type="entry name" value="HisK_dim/P_sf"/>
</dbReference>
<dbReference type="FunFam" id="3.30.565.10:FF:000006">
    <property type="entry name" value="Sensor histidine kinase WalK"/>
    <property type="match status" value="1"/>
</dbReference>
<feature type="transmembrane region" description="Helical" evidence="8">
    <location>
        <begin position="168"/>
        <end position="190"/>
    </location>
</feature>
<dbReference type="SUPFAM" id="SSF47384">
    <property type="entry name" value="Homodimeric domain of signal transducing histidine kinase"/>
    <property type="match status" value="1"/>
</dbReference>
<keyword evidence="11" id="KW-1185">Reference proteome</keyword>
<keyword evidence="5 10" id="KW-0418">Kinase</keyword>
<dbReference type="AlphaFoldDB" id="A0A8J7LCD5"/>
<sequence>MLQTLGRRLLFSYLGVMVTIWVTATTVVYHFLSYNLYQKLDGEIVNLANAAAHNLIATTVGQKVIHTKVPQILDNDDDGDLDIPWQDLRTSNQGIEWFDVNGRLLAKAGKTIYRMSFTADFNVIQYQKIRSITIPVYLHGLHGGGKKLQGYVRVNESTKELEEELDRLLWGFELGGLIVIVLSGLGGWWLTRQSLQPIEQNFQQFKQFTADASHELRSPLTVVKTSVEVIMNYPDIIHPANVDKLAAISSATNQMTQLVEDLLLLARTDTITSIQIIDWITIPLDELLEDLVEFLEPQAVSKEITLKLEISIEVFVKGEAIQLKRLFSNLLQNALHYTPRGGTVIVSLMKLERLVAINVQDTGIGIASEHIPLIFNRFWRADQARSQREGGTGLGLAIADAIARTHGGDITVTSEVGVGSCFQVRLPLAS</sequence>
<dbReference type="CDD" id="cd00075">
    <property type="entry name" value="HATPase"/>
    <property type="match status" value="1"/>
</dbReference>
<gene>
    <name evidence="10" type="ORF">I8748_30320</name>
</gene>
<keyword evidence="3" id="KW-0597">Phosphoprotein</keyword>
<accession>A0A8J7LCD5</accession>
<dbReference type="InterPro" id="IPR003661">
    <property type="entry name" value="HisK_dim/P_dom"/>
</dbReference>
<dbReference type="EMBL" id="JAECZC010000093">
    <property type="protein sequence ID" value="MBH8566401.1"/>
    <property type="molecule type" value="Genomic_DNA"/>
</dbReference>
<feature type="domain" description="Histidine kinase" evidence="9">
    <location>
        <begin position="211"/>
        <end position="430"/>
    </location>
</feature>
<evidence type="ECO:0000313" key="10">
    <source>
        <dbReference type="EMBL" id="MBH8566401.1"/>
    </source>
</evidence>
<dbReference type="RefSeq" id="WP_214662815.1">
    <property type="nucleotide sequence ID" value="NZ_JAECZC010000093.1"/>
</dbReference>
<dbReference type="Proteomes" id="UP000632766">
    <property type="component" value="Unassembled WGS sequence"/>
</dbReference>
<keyword evidence="8" id="KW-0812">Transmembrane</keyword>
<dbReference type="Pfam" id="PF00512">
    <property type="entry name" value="HisKA"/>
    <property type="match status" value="1"/>
</dbReference>
<dbReference type="SMART" id="SM00387">
    <property type="entry name" value="HATPase_c"/>
    <property type="match status" value="1"/>
</dbReference>
<dbReference type="SUPFAM" id="SSF55874">
    <property type="entry name" value="ATPase domain of HSP90 chaperone/DNA topoisomerase II/histidine kinase"/>
    <property type="match status" value="1"/>
</dbReference>
<evidence type="ECO:0000256" key="1">
    <source>
        <dbReference type="ARBA" id="ARBA00000085"/>
    </source>
</evidence>
<dbReference type="InterPro" id="IPR004358">
    <property type="entry name" value="Sig_transdc_His_kin-like_C"/>
</dbReference>
<dbReference type="PRINTS" id="PR00344">
    <property type="entry name" value="BCTRLSENSOR"/>
</dbReference>
<keyword evidence="4" id="KW-0808">Transferase</keyword>
<dbReference type="Pfam" id="PF02518">
    <property type="entry name" value="HATPase_c"/>
    <property type="match status" value="1"/>
</dbReference>